<organism evidence="2 3">
    <name type="scientific">Rhipicephalus sanguineus</name>
    <name type="common">Brown dog tick</name>
    <name type="synonym">Ixodes sanguineus</name>
    <dbReference type="NCBI Taxonomy" id="34632"/>
    <lineage>
        <taxon>Eukaryota</taxon>
        <taxon>Metazoa</taxon>
        <taxon>Ecdysozoa</taxon>
        <taxon>Arthropoda</taxon>
        <taxon>Chelicerata</taxon>
        <taxon>Arachnida</taxon>
        <taxon>Acari</taxon>
        <taxon>Parasitiformes</taxon>
        <taxon>Ixodida</taxon>
        <taxon>Ixodoidea</taxon>
        <taxon>Ixodidae</taxon>
        <taxon>Rhipicephalinae</taxon>
        <taxon>Rhipicephalus</taxon>
        <taxon>Rhipicephalus</taxon>
    </lineage>
</organism>
<evidence type="ECO:0000313" key="3">
    <source>
        <dbReference type="Proteomes" id="UP000821837"/>
    </source>
</evidence>
<reference evidence="2" key="1">
    <citation type="journal article" date="2020" name="Cell">
        <title>Large-Scale Comparative Analyses of Tick Genomes Elucidate Their Genetic Diversity and Vector Capacities.</title>
        <authorList>
            <consortium name="Tick Genome and Microbiome Consortium (TIGMIC)"/>
            <person name="Jia N."/>
            <person name="Wang J."/>
            <person name="Shi W."/>
            <person name="Du L."/>
            <person name="Sun Y."/>
            <person name="Zhan W."/>
            <person name="Jiang J.F."/>
            <person name="Wang Q."/>
            <person name="Zhang B."/>
            <person name="Ji P."/>
            <person name="Bell-Sakyi L."/>
            <person name="Cui X.M."/>
            <person name="Yuan T.T."/>
            <person name="Jiang B.G."/>
            <person name="Yang W.F."/>
            <person name="Lam T.T."/>
            <person name="Chang Q.C."/>
            <person name="Ding S.J."/>
            <person name="Wang X.J."/>
            <person name="Zhu J.G."/>
            <person name="Ruan X.D."/>
            <person name="Zhao L."/>
            <person name="Wei J.T."/>
            <person name="Ye R.Z."/>
            <person name="Que T.C."/>
            <person name="Du C.H."/>
            <person name="Zhou Y.H."/>
            <person name="Cheng J.X."/>
            <person name="Dai P.F."/>
            <person name="Guo W.B."/>
            <person name="Han X.H."/>
            <person name="Huang E.J."/>
            <person name="Li L.F."/>
            <person name="Wei W."/>
            <person name="Gao Y.C."/>
            <person name="Liu J.Z."/>
            <person name="Shao H.Z."/>
            <person name="Wang X."/>
            <person name="Wang C.C."/>
            <person name="Yang T.C."/>
            <person name="Huo Q.B."/>
            <person name="Li W."/>
            <person name="Chen H.Y."/>
            <person name="Chen S.E."/>
            <person name="Zhou L.G."/>
            <person name="Ni X.B."/>
            <person name="Tian J.H."/>
            <person name="Sheng Y."/>
            <person name="Liu T."/>
            <person name="Pan Y.S."/>
            <person name="Xia L.Y."/>
            <person name="Li J."/>
            <person name="Zhao F."/>
            <person name="Cao W.C."/>
        </authorList>
    </citation>
    <scope>NUCLEOTIDE SEQUENCE</scope>
    <source>
        <strain evidence="2">Rsan-2018</strain>
    </source>
</reference>
<proteinExistence type="predicted"/>
<evidence type="ECO:0000256" key="1">
    <source>
        <dbReference type="SAM" id="MobiDB-lite"/>
    </source>
</evidence>
<comment type="caution">
    <text evidence="2">The sequence shown here is derived from an EMBL/GenBank/DDBJ whole genome shotgun (WGS) entry which is preliminary data.</text>
</comment>
<protein>
    <submittedName>
        <fullName evidence="2">Uncharacterized protein</fullName>
    </submittedName>
</protein>
<name>A0A9D4TCP0_RHISA</name>
<dbReference type="Proteomes" id="UP000821837">
    <property type="component" value="Unassembled WGS sequence"/>
</dbReference>
<dbReference type="EMBL" id="JABSTV010000909">
    <property type="protein sequence ID" value="KAH7985448.1"/>
    <property type="molecule type" value="Genomic_DNA"/>
</dbReference>
<reference evidence="2" key="2">
    <citation type="submission" date="2021-09" db="EMBL/GenBank/DDBJ databases">
        <authorList>
            <person name="Jia N."/>
            <person name="Wang J."/>
            <person name="Shi W."/>
            <person name="Du L."/>
            <person name="Sun Y."/>
            <person name="Zhan W."/>
            <person name="Jiang J."/>
            <person name="Wang Q."/>
            <person name="Zhang B."/>
            <person name="Ji P."/>
            <person name="Sakyi L.B."/>
            <person name="Cui X."/>
            <person name="Yuan T."/>
            <person name="Jiang B."/>
            <person name="Yang W."/>
            <person name="Lam T.T.-Y."/>
            <person name="Chang Q."/>
            <person name="Ding S."/>
            <person name="Wang X."/>
            <person name="Zhu J."/>
            <person name="Ruan X."/>
            <person name="Zhao L."/>
            <person name="Wei J."/>
            <person name="Que T."/>
            <person name="Du C."/>
            <person name="Cheng J."/>
            <person name="Dai P."/>
            <person name="Han X."/>
            <person name="Huang E."/>
            <person name="Gao Y."/>
            <person name="Liu J."/>
            <person name="Shao H."/>
            <person name="Ye R."/>
            <person name="Li L."/>
            <person name="Wei W."/>
            <person name="Wang X."/>
            <person name="Wang C."/>
            <person name="Huo Q."/>
            <person name="Li W."/>
            <person name="Guo W."/>
            <person name="Chen H."/>
            <person name="Chen S."/>
            <person name="Zhou L."/>
            <person name="Zhou L."/>
            <person name="Ni X."/>
            <person name="Tian J."/>
            <person name="Zhou Y."/>
            <person name="Sheng Y."/>
            <person name="Liu T."/>
            <person name="Pan Y."/>
            <person name="Xia L."/>
            <person name="Li J."/>
            <person name="Zhao F."/>
            <person name="Cao W."/>
        </authorList>
    </citation>
    <scope>NUCLEOTIDE SEQUENCE</scope>
    <source>
        <strain evidence="2">Rsan-2018</strain>
        <tissue evidence="2">Larvae</tissue>
    </source>
</reference>
<accession>A0A9D4TCP0</accession>
<feature type="region of interest" description="Disordered" evidence="1">
    <location>
        <begin position="1"/>
        <end position="37"/>
    </location>
</feature>
<dbReference type="AlphaFoldDB" id="A0A9D4TCP0"/>
<evidence type="ECO:0000313" key="2">
    <source>
        <dbReference type="EMBL" id="KAH7985448.1"/>
    </source>
</evidence>
<gene>
    <name evidence="2" type="ORF">HPB52_025628</name>
</gene>
<keyword evidence="3" id="KW-1185">Reference proteome</keyword>
<sequence>MTSDSEEPLTGYENPSPVHHGRSYQPRDCEEDTSSAKECEWKVSRKAIERIMFNVVAHSTKEPVLAVVQLSFSASPTLPLLLEPGEGALDRGLPPLDRNRVRCDERVG</sequence>